<feature type="transmembrane region" description="Helical" evidence="1">
    <location>
        <begin position="15"/>
        <end position="34"/>
    </location>
</feature>
<sequence length="345" mass="40036">MSNHLVKFNRIKRKFYLSIIPLIILVLILSLLQWTELTTMNRSLFVSLTLFYSFTWLFLYKQIYLKIVELTNLILISCVHLTITYLVVAIKMSESHATTVGEGALWTPLMYIYIFITLPKRKSLFFSFGLWTLTFLIGIFHFQHLSSEAILSIIHYQVATFVYILFLVFARNLFNIYSKTELLEKMAYQDSLTKLKNRRAVYKKFEEFKVMTNKRVSVIFFDLDYFKEINDEHGHLTGDYVLQEVAVIIQECIRQNDLFARWGGEEFIIVAENIPPTSAVQLAERLRIRIEMHSFKNVGSVTSSFGIAHSNGVDSIETLVEKADLALYEAKNAGRNAVKEFDPSL</sequence>
<accession>A0A1L3MMY3</accession>
<dbReference type="CDD" id="cd01949">
    <property type="entry name" value="GGDEF"/>
    <property type="match status" value="1"/>
</dbReference>
<dbReference type="EMBL" id="CP016020">
    <property type="protein sequence ID" value="APH03713.1"/>
    <property type="molecule type" value="Genomic_DNA"/>
</dbReference>
<dbReference type="InterPro" id="IPR050469">
    <property type="entry name" value="Diguanylate_Cyclase"/>
</dbReference>
<dbReference type="PANTHER" id="PTHR45138">
    <property type="entry name" value="REGULATORY COMPONENTS OF SENSORY TRANSDUCTION SYSTEM"/>
    <property type="match status" value="1"/>
</dbReference>
<keyword evidence="1" id="KW-0812">Transmembrane</keyword>
<feature type="transmembrane region" description="Helical" evidence="1">
    <location>
        <begin position="149"/>
        <end position="170"/>
    </location>
</feature>
<gene>
    <name evidence="3" type="ORF">A9C19_02470</name>
</gene>
<keyword evidence="1" id="KW-1133">Transmembrane helix</keyword>
<keyword evidence="1" id="KW-0472">Membrane</keyword>
<dbReference type="Pfam" id="PF00990">
    <property type="entry name" value="GGDEF"/>
    <property type="match status" value="1"/>
</dbReference>
<organism evidence="3 4">
    <name type="scientific">Bacillus weihaiensis</name>
    <dbReference type="NCBI Taxonomy" id="1547283"/>
    <lineage>
        <taxon>Bacteria</taxon>
        <taxon>Bacillati</taxon>
        <taxon>Bacillota</taxon>
        <taxon>Bacilli</taxon>
        <taxon>Bacillales</taxon>
        <taxon>Bacillaceae</taxon>
        <taxon>Bacillus</taxon>
    </lineage>
</organism>
<dbReference type="InterPro" id="IPR029787">
    <property type="entry name" value="Nucleotide_cyclase"/>
</dbReference>
<reference evidence="3 4" key="1">
    <citation type="journal article" date="2016" name="Sci. Rep.">
        <title>Complete genome sequence and transcriptomic analysis of a novel marine strain Bacillus weihaiensis reveals the mechanism of brown algae degradation.</title>
        <authorList>
            <person name="Zhu Y."/>
            <person name="Chen P."/>
            <person name="Bao Y."/>
            <person name="Men Y."/>
            <person name="Zeng Y."/>
            <person name="Yang J."/>
            <person name="Sun J."/>
            <person name="Sun Y."/>
        </authorList>
    </citation>
    <scope>NUCLEOTIDE SEQUENCE [LARGE SCALE GENOMIC DNA]</scope>
    <source>
        <strain evidence="3 4">Alg07</strain>
    </source>
</reference>
<dbReference type="NCBIfam" id="TIGR00254">
    <property type="entry name" value="GGDEF"/>
    <property type="match status" value="1"/>
</dbReference>
<dbReference type="OrthoDB" id="9759607at2"/>
<dbReference type="STRING" id="1547283.A9C19_02470"/>
<feature type="transmembrane region" description="Helical" evidence="1">
    <location>
        <begin position="72"/>
        <end position="90"/>
    </location>
</feature>
<dbReference type="SUPFAM" id="SSF55073">
    <property type="entry name" value="Nucleotide cyclase"/>
    <property type="match status" value="1"/>
</dbReference>
<keyword evidence="4" id="KW-1185">Reference proteome</keyword>
<name>A0A1L3MMY3_9BACI</name>
<dbReference type="Gene3D" id="3.30.70.270">
    <property type="match status" value="1"/>
</dbReference>
<dbReference type="KEGG" id="bwh:A9C19_02470"/>
<dbReference type="Proteomes" id="UP000181936">
    <property type="component" value="Chromosome"/>
</dbReference>
<evidence type="ECO:0000259" key="2">
    <source>
        <dbReference type="PROSITE" id="PS50887"/>
    </source>
</evidence>
<dbReference type="InterPro" id="IPR043128">
    <property type="entry name" value="Rev_trsase/Diguanyl_cyclase"/>
</dbReference>
<feature type="transmembrane region" description="Helical" evidence="1">
    <location>
        <begin position="40"/>
        <end position="60"/>
    </location>
</feature>
<protein>
    <recommendedName>
        <fullName evidence="2">GGDEF domain-containing protein</fullName>
    </recommendedName>
</protein>
<dbReference type="PANTHER" id="PTHR45138:SF9">
    <property type="entry name" value="DIGUANYLATE CYCLASE DGCM-RELATED"/>
    <property type="match status" value="1"/>
</dbReference>
<dbReference type="RefSeq" id="WP_072578501.1">
    <property type="nucleotide sequence ID" value="NZ_CP016020.1"/>
</dbReference>
<evidence type="ECO:0000313" key="4">
    <source>
        <dbReference type="Proteomes" id="UP000181936"/>
    </source>
</evidence>
<evidence type="ECO:0000256" key="1">
    <source>
        <dbReference type="SAM" id="Phobius"/>
    </source>
</evidence>
<dbReference type="SMART" id="SM00267">
    <property type="entry name" value="GGDEF"/>
    <property type="match status" value="1"/>
</dbReference>
<dbReference type="GO" id="GO:0052621">
    <property type="term" value="F:diguanylate cyclase activity"/>
    <property type="evidence" value="ECO:0007669"/>
    <property type="project" value="TreeGrafter"/>
</dbReference>
<dbReference type="FunFam" id="3.30.70.270:FF:000001">
    <property type="entry name" value="Diguanylate cyclase domain protein"/>
    <property type="match status" value="1"/>
</dbReference>
<proteinExistence type="predicted"/>
<dbReference type="InterPro" id="IPR000160">
    <property type="entry name" value="GGDEF_dom"/>
</dbReference>
<feature type="transmembrane region" description="Helical" evidence="1">
    <location>
        <begin position="123"/>
        <end position="143"/>
    </location>
</feature>
<dbReference type="AlphaFoldDB" id="A0A1L3MMY3"/>
<evidence type="ECO:0000313" key="3">
    <source>
        <dbReference type="EMBL" id="APH03713.1"/>
    </source>
</evidence>
<dbReference type="PROSITE" id="PS50887">
    <property type="entry name" value="GGDEF"/>
    <property type="match status" value="1"/>
</dbReference>
<feature type="transmembrane region" description="Helical" evidence="1">
    <location>
        <begin position="96"/>
        <end position="116"/>
    </location>
</feature>
<feature type="domain" description="GGDEF" evidence="2">
    <location>
        <begin position="214"/>
        <end position="343"/>
    </location>
</feature>